<comment type="function">
    <text evidence="1 19">Component of the ubiquinol-cytochrome c reductase complex (complex III or cytochrome b-c1 complex) that is part of the mitochondrial respiratory chain. The b-c1 complex mediates electron transfer from ubiquinol to cytochrome c. Contributes to the generation of a proton gradient across the mitochondrial membrane that is then used for ATP synthesis.</text>
</comment>
<feature type="binding site" description="axial binding residue" evidence="18">
    <location>
        <position position="93"/>
    </location>
    <ligand>
        <name>heme b</name>
        <dbReference type="ChEBI" id="CHEBI:60344"/>
        <label>b566</label>
    </ligand>
    <ligandPart>
        <name>Fe</name>
        <dbReference type="ChEBI" id="CHEBI:18248"/>
    </ligandPart>
</feature>
<keyword evidence="5 19" id="KW-0813">Transport</keyword>
<dbReference type="Gene3D" id="1.20.810.10">
    <property type="entry name" value="Cytochrome Bc1 Complex, Chain C"/>
    <property type="match status" value="1"/>
</dbReference>
<comment type="cofactor">
    <cofactor evidence="19">
        <name>heme b</name>
        <dbReference type="ChEBI" id="CHEBI:60344"/>
    </cofactor>
    <text evidence="19">Binds 2 heme groups non-covalently.</text>
</comment>
<dbReference type="Pfam" id="PF00033">
    <property type="entry name" value="Cytochrome_B"/>
    <property type="match status" value="1"/>
</dbReference>
<evidence type="ECO:0000256" key="9">
    <source>
        <dbReference type="ARBA" id="ARBA00022723"/>
    </source>
</evidence>
<keyword evidence="8 19" id="KW-0812">Transmembrane</keyword>
<evidence type="ECO:0000256" key="15">
    <source>
        <dbReference type="ARBA" id="ARBA00023128"/>
    </source>
</evidence>
<evidence type="ECO:0000256" key="5">
    <source>
        <dbReference type="ARBA" id="ARBA00022448"/>
    </source>
</evidence>
<feature type="transmembrane region" description="Helical" evidence="19">
    <location>
        <begin position="316"/>
        <end position="335"/>
    </location>
</feature>
<evidence type="ECO:0000256" key="11">
    <source>
        <dbReference type="ARBA" id="ARBA00022982"/>
    </source>
</evidence>
<evidence type="ECO:0000256" key="8">
    <source>
        <dbReference type="ARBA" id="ARBA00022692"/>
    </source>
</evidence>
<evidence type="ECO:0000256" key="16">
    <source>
        <dbReference type="ARBA" id="ARBA00023136"/>
    </source>
</evidence>
<comment type="subunit">
    <text evidence="3">The main subunits of complex b-c1 are: cytochrome b, cytochrome c1 and the Rieske protein.</text>
</comment>
<dbReference type="GO" id="GO:0045275">
    <property type="term" value="C:respiratory chain complex III"/>
    <property type="evidence" value="ECO:0007669"/>
    <property type="project" value="InterPro"/>
</dbReference>
<keyword evidence="16 19" id="KW-0472">Membrane</keyword>
<dbReference type="InterPro" id="IPR036150">
    <property type="entry name" value="Cyt_b/b6_C_sf"/>
</dbReference>
<evidence type="ECO:0000313" key="22">
    <source>
        <dbReference type="EMBL" id="AHX97797.1"/>
    </source>
</evidence>
<evidence type="ECO:0000256" key="19">
    <source>
        <dbReference type="RuleBase" id="RU362117"/>
    </source>
</evidence>
<dbReference type="GO" id="GO:0006122">
    <property type="term" value="P:mitochondrial electron transport, ubiquinol to cytochrome c"/>
    <property type="evidence" value="ECO:0007669"/>
    <property type="project" value="TreeGrafter"/>
</dbReference>
<dbReference type="Pfam" id="PF00032">
    <property type="entry name" value="Cytochrom_B_C"/>
    <property type="match status" value="1"/>
</dbReference>
<evidence type="ECO:0000256" key="10">
    <source>
        <dbReference type="ARBA" id="ARBA00022792"/>
    </source>
</evidence>
<keyword evidence="7 19" id="KW-0679">Respiratory chain</keyword>
<evidence type="ECO:0000256" key="18">
    <source>
        <dbReference type="PIRSR" id="PIRSR038885-2"/>
    </source>
</evidence>
<dbReference type="CDD" id="cd00290">
    <property type="entry name" value="cytochrome_b_C"/>
    <property type="match status" value="1"/>
</dbReference>
<evidence type="ECO:0000256" key="7">
    <source>
        <dbReference type="ARBA" id="ARBA00022660"/>
    </source>
</evidence>
<feature type="domain" description="Cytochrome b/b6 C-terminal region profile" evidence="21">
    <location>
        <begin position="206"/>
        <end position="372"/>
    </location>
</feature>
<feature type="binding site" description="axial binding residue" evidence="18">
    <location>
        <position position="192"/>
    </location>
    <ligand>
        <name>heme b</name>
        <dbReference type="ChEBI" id="CHEBI:60344"/>
        <label>b566</label>
    </ligand>
    <ligandPart>
        <name>Fe</name>
        <dbReference type="ChEBI" id="CHEBI:18248"/>
    </ligandPart>
</feature>
<reference evidence="22" key="1">
    <citation type="submission" date="2014-02" db="EMBL/GenBank/DDBJ databases">
        <title>The comparative mitochondrial genomes from Braconidae subfamilies and the phylogeny of the Hymenoptera.</title>
        <authorList>
            <person name="Li Q."/>
            <person name="Wei S.J."/>
            <person name="Chen X.X."/>
        </authorList>
    </citation>
    <scope>NUCLEOTIDE SEQUENCE</scope>
</reference>
<evidence type="ECO:0000256" key="2">
    <source>
        <dbReference type="ARBA" id="ARBA00004448"/>
    </source>
</evidence>
<dbReference type="InterPro" id="IPR048259">
    <property type="entry name" value="Cytochrome_b_N_euk/bac"/>
</dbReference>
<dbReference type="PANTHER" id="PTHR19271:SF16">
    <property type="entry name" value="CYTOCHROME B"/>
    <property type="match status" value="1"/>
</dbReference>
<evidence type="ECO:0000256" key="12">
    <source>
        <dbReference type="ARBA" id="ARBA00022989"/>
    </source>
</evidence>
<proteinExistence type="inferred from homology"/>
<feature type="binding site" description="axial binding residue" evidence="18">
    <location>
        <position position="178"/>
    </location>
    <ligand>
        <name>heme b</name>
        <dbReference type="ChEBI" id="CHEBI:60344"/>
        <label>b562</label>
    </ligand>
    <ligandPart>
        <name>Fe</name>
        <dbReference type="ChEBI" id="CHEBI:18248"/>
    </ligandPart>
</feature>
<dbReference type="SUPFAM" id="SSF81648">
    <property type="entry name" value="a domain/subunit of cytochrome bc1 complex (Ubiquinol-cytochrome c reductase)"/>
    <property type="match status" value="1"/>
</dbReference>
<dbReference type="PANTHER" id="PTHR19271">
    <property type="entry name" value="CYTOCHROME B"/>
    <property type="match status" value="1"/>
</dbReference>
<organism evidence="22">
    <name type="scientific">Elasmosoma sp. QL-2014</name>
    <dbReference type="NCBI Taxonomy" id="1491720"/>
    <lineage>
        <taxon>Eukaryota</taxon>
        <taxon>Metazoa</taxon>
        <taxon>Ecdysozoa</taxon>
        <taxon>Arthropoda</taxon>
        <taxon>Hexapoda</taxon>
        <taxon>Insecta</taxon>
        <taxon>Pterygota</taxon>
        <taxon>Neoptera</taxon>
        <taxon>Endopterygota</taxon>
        <taxon>Hymenoptera</taxon>
        <taxon>Apocrita</taxon>
        <taxon>Ichneumonoidea</taxon>
        <taxon>Braconidae</taxon>
        <taxon>Neoneurinae</taxon>
        <taxon>Elasmosoma</taxon>
    </lineage>
</organism>
<feature type="transmembrane region" description="Helical" evidence="19">
    <location>
        <begin position="25"/>
        <end position="52"/>
    </location>
</feature>
<evidence type="ECO:0000256" key="4">
    <source>
        <dbReference type="ARBA" id="ARBA00013531"/>
    </source>
</evidence>
<dbReference type="CDD" id="cd00284">
    <property type="entry name" value="Cytochrome_b_N"/>
    <property type="match status" value="1"/>
</dbReference>
<dbReference type="InterPro" id="IPR030689">
    <property type="entry name" value="Cytochrome_b"/>
</dbReference>
<sequence>MNNNVVYKVFSMSLIKLATPVNLTIFWNMGSLLGMCLFIQFLTGLILTMHYTSHIEWSFMSVVHIMQDVNYGWGVRLLHMNGASLFFISVYFHVGRGLYYGSYKLKLVWFMGVLILFLMMGIAFMGYVLPWGQMSFWGATVITNLLSAVPGIGGILVEWLWGGFSVGNATLNRFYTFHFLLPFILLGVVFLHLLFLHESGSSNPIGVKSGFYMIKFHSYFTIKDLVGFLVVAYLLFYVVLEAPYVLGDPENFLEANSMVTPVHIQPEWYFLFAYTILRSVPNKLGGVVALVMSILILFVCSFFNKSDFQSMFSYPISQGYFWSFVNLVILLTWLGGQPVEAPYVALSQVCTCAYFFYFFIDPLFKMIWDFML</sequence>
<evidence type="ECO:0000259" key="21">
    <source>
        <dbReference type="PROSITE" id="PS51003"/>
    </source>
</evidence>
<dbReference type="GO" id="GO:0016491">
    <property type="term" value="F:oxidoreductase activity"/>
    <property type="evidence" value="ECO:0007669"/>
    <property type="project" value="UniProtKB-UniRule"/>
</dbReference>
<feature type="binding site" description="axial binding residue" evidence="18">
    <location>
        <position position="79"/>
    </location>
    <ligand>
        <name>heme b</name>
        <dbReference type="ChEBI" id="CHEBI:60344"/>
        <label>b562</label>
    </ligand>
    <ligandPart>
        <name>Fe</name>
        <dbReference type="ChEBI" id="CHEBI:18248"/>
    </ligandPart>
</feature>
<evidence type="ECO:0000256" key="17">
    <source>
        <dbReference type="PIRSR" id="PIRSR038885-1"/>
    </source>
</evidence>
<feature type="transmembrane region" description="Helical" evidence="19">
    <location>
        <begin position="174"/>
        <end position="195"/>
    </location>
</feature>
<dbReference type="GO" id="GO:0008121">
    <property type="term" value="F:quinol-cytochrome-c reductase activity"/>
    <property type="evidence" value="ECO:0007669"/>
    <property type="project" value="InterPro"/>
</dbReference>
<evidence type="ECO:0000256" key="1">
    <source>
        <dbReference type="ARBA" id="ARBA00002566"/>
    </source>
</evidence>
<keyword evidence="15 19" id="KW-0496">Mitochondrion</keyword>
<protein>
    <recommendedName>
        <fullName evidence="4 19">Cytochrome b</fullName>
    </recommendedName>
</protein>
<dbReference type="InterPro" id="IPR005797">
    <property type="entry name" value="Cyt_b/b6_N"/>
</dbReference>
<evidence type="ECO:0000256" key="13">
    <source>
        <dbReference type="ARBA" id="ARBA00023004"/>
    </source>
</evidence>
<feature type="transmembrane region" description="Helical" evidence="19">
    <location>
        <begin position="216"/>
        <end position="240"/>
    </location>
</feature>
<feature type="transmembrane region" description="Helical" evidence="19">
    <location>
        <begin position="107"/>
        <end position="129"/>
    </location>
</feature>
<dbReference type="InterPro" id="IPR016174">
    <property type="entry name" value="Di-haem_cyt_TM"/>
</dbReference>
<dbReference type="PIRSF" id="PIRSF038885">
    <property type="entry name" value="COB"/>
    <property type="match status" value="1"/>
</dbReference>
<dbReference type="PROSITE" id="PS51002">
    <property type="entry name" value="CYTB_NTER"/>
    <property type="match status" value="1"/>
</dbReference>
<dbReference type="AlphaFoldDB" id="A0A0U1WYB3"/>
<keyword evidence="11 19" id="KW-0249">Electron transport</keyword>
<dbReference type="InterPro" id="IPR027387">
    <property type="entry name" value="Cytb/b6-like_sf"/>
</dbReference>
<dbReference type="SUPFAM" id="SSF81342">
    <property type="entry name" value="Transmembrane di-heme cytochromes"/>
    <property type="match status" value="1"/>
</dbReference>
<feature type="domain" description="Cytochrome b/b6 N-terminal region profile" evidence="20">
    <location>
        <begin position="1"/>
        <end position="205"/>
    </location>
</feature>
<keyword evidence="10" id="KW-0999">Mitochondrion inner membrane</keyword>
<dbReference type="GO" id="GO:0046872">
    <property type="term" value="F:metal ion binding"/>
    <property type="evidence" value="ECO:0007669"/>
    <property type="project" value="UniProtKB-UniRule"/>
</dbReference>
<gene>
    <name evidence="22" type="primary">Cytb</name>
</gene>
<keyword evidence="13 18" id="KW-0408">Iron</keyword>
<keyword evidence="9 18" id="KW-0479">Metal-binding</keyword>
<keyword evidence="6 18" id="KW-0349">Heme</keyword>
<dbReference type="GO" id="GO:0005743">
    <property type="term" value="C:mitochondrial inner membrane"/>
    <property type="evidence" value="ECO:0007669"/>
    <property type="project" value="UniProtKB-SubCell"/>
</dbReference>
<comment type="subcellular location">
    <subcellularLocation>
        <location evidence="2">Mitochondrion inner membrane</location>
        <topology evidence="2">Multi-pass membrane protein</topology>
    </subcellularLocation>
</comment>
<feature type="transmembrane region" description="Helical" evidence="19">
    <location>
        <begin position="341"/>
        <end position="360"/>
    </location>
</feature>
<comment type="cofactor">
    <cofactor evidence="18">
        <name>heme</name>
        <dbReference type="ChEBI" id="CHEBI:30413"/>
    </cofactor>
    <text evidence="18">Binds 2 heme groups non-covalently.</text>
</comment>
<dbReference type="InterPro" id="IPR048260">
    <property type="entry name" value="Cytochrome_b_C_euk/bac"/>
</dbReference>
<name>A0A0U1WYB3_9HYME</name>
<accession>A0A0U1WYB3</accession>
<evidence type="ECO:0000256" key="3">
    <source>
        <dbReference type="ARBA" id="ARBA00011649"/>
    </source>
</evidence>
<feature type="binding site" evidence="17">
    <location>
        <position position="197"/>
    </location>
    <ligand>
        <name>a ubiquinone</name>
        <dbReference type="ChEBI" id="CHEBI:16389"/>
    </ligand>
</feature>
<dbReference type="EMBL" id="KJ412470">
    <property type="protein sequence ID" value="AHX97797.1"/>
    <property type="molecule type" value="Genomic_DNA"/>
</dbReference>
<keyword evidence="12 19" id="KW-1133">Transmembrane helix</keyword>
<comment type="similarity">
    <text evidence="19">Belongs to the cytochrome b family.</text>
</comment>
<feature type="transmembrane region" description="Helical" evidence="19">
    <location>
        <begin position="141"/>
        <end position="162"/>
    </location>
</feature>
<evidence type="ECO:0000256" key="6">
    <source>
        <dbReference type="ARBA" id="ARBA00022617"/>
    </source>
</evidence>
<dbReference type="InterPro" id="IPR005798">
    <property type="entry name" value="Cyt_b/b6_C"/>
</dbReference>
<dbReference type="PROSITE" id="PS51003">
    <property type="entry name" value="CYTB_CTER"/>
    <property type="match status" value="1"/>
</dbReference>
<evidence type="ECO:0000259" key="20">
    <source>
        <dbReference type="PROSITE" id="PS51002"/>
    </source>
</evidence>
<evidence type="ECO:0000256" key="14">
    <source>
        <dbReference type="ARBA" id="ARBA00023075"/>
    </source>
</evidence>
<keyword evidence="14" id="KW-0830">Ubiquinone</keyword>
<feature type="transmembrane region" description="Helical" evidence="19">
    <location>
        <begin position="73"/>
        <end position="95"/>
    </location>
</feature>
<geneLocation type="mitochondrion" evidence="22"/>
<feature type="transmembrane region" description="Helical" evidence="19">
    <location>
        <begin position="284"/>
        <end position="304"/>
    </location>
</feature>